<evidence type="ECO:0000256" key="6">
    <source>
        <dbReference type="ARBA" id="ARBA00051148"/>
    </source>
</evidence>
<dbReference type="SUPFAM" id="SSF51556">
    <property type="entry name" value="Metallo-dependent hydrolases"/>
    <property type="match status" value="1"/>
</dbReference>
<dbReference type="InterPro" id="IPR011059">
    <property type="entry name" value="Metal-dep_hydrolase_composite"/>
</dbReference>
<evidence type="ECO:0000259" key="9">
    <source>
        <dbReference type="Pfam" id="PF01979"/>
    </source>
</evidence>
<dbReference type="Gene3D" id="3.20.20.140">
    <property type="entry name" value="Metal-dependent hydrolases"/>
    <property type="match status" value="1"/>
</dbReference>
<proteinExistence type="inferred from homology"/>
<evidence type="ECO:0000256" key="4">
    <source>
        <dbReference type="ARBA" id="ARBA00022801"/>
    </source>
</evidence>
<keyword evidence="11" id="KW-1185">Reference proteome</keyword>
<evidence type="ECO:0000256" key="2">
    <source>
        <dbReference type="ARBA" id="ARBA00006745"/>
    </source>
</evidence>
<dbReference type="OrthoDB" id="194468at2759"/>
<evidence type="ECO:0000313" key="10">
    <source>
        <dbReference type="EMBL" id="TIA88277.1"/>
    </source>
</evidence>
<dbReference type="AlphaFoldDB" id="A0A4T0FII7"/>
<protein>
    <recommendedName>
        <fullName evidence="8">Guanine deaminase</fullName>
        <shortName evidence="8">Guanase</shortName>
        <ecNumber evidence="8">3.5.4.3</ecNumber>
    </recommendedName>
    <alternativeName>
        <fullName evidence="8">Guanine aminohydrolase</fullName>
    </alternativeName>
</protein>
<dbReference type="PANTHER" id="PTHR11271">
    <property type="entry name" value="GUANINE DEAMINASE"/>
    <property type="match status" value="1"/>
</dbReference>
<evidence type="ECO:0000256" key="8">
    <source>
        <dbReference type="RuleBase" id="RU366009"/>
    </source>
</evidence>
<dbReference type="UniPathway" id="UPA00603">
    <property type="reaction ID" value="UER00660"/>
</dbReference>
<organism evidence="10 11">
    <name type="scientific">Wallemia hederae</name>
    <dbReference type="NCBI Taxonomy" id="1540922"/>
    <lineage>
        <taxon>Eukaryota</taxon>
        <taxon>Fungi</taxon>
        <taxon>Dikarya</taxon>
        <taxon>Basidiomycota</taxon>
        <taxon>Wallemiomycotina</taxon>
        <taxon>Wallemiomycetes</taxon>
        <taxon>Wallemiales</taxon>
        <taxon>Wallemiaceae</taxon>
        <taxon>Wallemia</taxon>
    </lineage>
</organism>
<dbReference type="GO" id="GO:0008892">
    <property type="term" value="F:guanine deaminase activity"/>
    <property type="evidence" value="ECO:0007669"/>
    <property type="project" value="UniProtKB-UniRule"/>
</dbReference>
<dbReference type="InterPro" id="IPR006680">
    <property type="entry name" value="Amidohydro-rel"/>
</dbReference>
<comment type="catalytic activity">
    <reaction evidence="6 8">
        <text>guanine + H2O + H(+) = xanthine + NH4(+)</text>
        <dbReference type="Rhea" id="RHEA:14665"/>
        <dbReference type="ChEBI" id="CHEBI:15377"/>
        <dbReference type="ChEBI" id="CHEBI:15378"/>
        <dbReference type="ChEBI" id="CHEBI:16235"/>
        <dbReference type="ChEBI" id="CHEBI:17712"/>
        <dbReference type="ChEBI" id="CHEBI:28938"/>
        <dbReference type="EC" id="3.5.4.3"/>
    </reaction>
</comment>
<comment type="function">
    <text evidence="7 8">Catalyzes the hydrolytic deamination of guanine, producing xanthine and ammonia.</text>
</comment>
<dbReference type="Gene3D" id="2.30.40.10">
    <property type="entry name" value="Urease, subunit C, domain 1"/>
    <property type="match status" value="1"/>
</dbReference>
<evidence type="ECO:0000256" key="5">
    <source>
        <dbReference type="ARBA" id="ARBA00022833"/>
    </source>
</evidence>
<accession>A0A4T0FII7</accession>
<evidence type="ECO:0000256" key="7">
    <source>
        <dbReference type="ARBA" id="ARBA00056079"/>
    </source>
</evidence>
<keyword evidence="5 8" id="KW-0862">Zinc</keyword>
<comment type="cofactor">
    <cofactor evidence="8">
        <name>Zn(2+)</name>
        <dbReference type="ChEBI" id="CHEBI:29105"/>
    </cofactor>
    <text evidence="8">Binds 1 zinc ion per subunit.</text>
</comment>
<keyword evidence="4 8" id="KW-0378">Hydrolase</keyword>
<dbReference type="InterPro" id="IPR014311">
    <property type="entry name" value="Guanine_deaminase"/>
</dbReference>
<dbReference type="Proteomes" id="UP000310189">
    <property type="component" value="Unassembled WGS sequence"/>
</dbReference>
<comment type="caution">
    <text evidence="10">The sequence shown here is derived from an EMBL/GenBank/DDBJ whole genome shotgun (WGS) entry which is preliminary data.</text>
</comment>
<evidence type="ECO:0000256" key="1">
    <source>
        <dbReference type="ARBA" id="ARBA00004984"/>
    </source>
</evidence>
<dbReference type="PANTHER" id="PTHR11271:SF6">
    <property type="entry name" value="GUANINE DEAMINASE"/>
    <property type="match status" value="1"/>
</dbReference>
<evidence type="ECO:0000313" key="11">
    <source>
        <dbReference type="Proteomes" id="UP000310189"/>
    </source>
</evidence>
<dbReference type="GO" id="GO:0006147">
    <property type="term" value="P:guanine catabolic process"/>
    <property type="evidence" value="ECO:0007669"/>
    <property type="project" value="UniProtKB-UniRule"/>
</dbReference>
<dbReference type="EMBL" id="SPNW01000040">
    <property type="protein sequence ID" value="TIA88277.1"/>
    <property type="molecule type" value="Genomic_DNA"/>
</dbReference>
<dbReference type="GO" id="GO:0005829">
    <property type="term" value="C:cytosol"/>
    <property type="evidence" value="ECO:0007669"/>
    <property type="project" value="TreeGrafter"/>
</dbReference>
<comment type="pathway">
    <text evidence="1 8">Purine metabolism; guanine degradation; xanthine from guanine: step 1/1.</text>
</comment>
<keyword evidence="3 8" id="KW-0479">Metal-binding</keyword>
<feature type="domain" description="Amidohydrolase-related" evidence="9">
    <location>
        <begin position="61"/>
        <end position="444"/>
    </location>
</feature>
<gene>
    <name evidence="10" type="ORF">E3P99_02705</name>
</gene>
<dbReference type="InterPro" id="IPR051607">
    <property type="entry name" value="Metallo-dep_hydrolases"/>
</dbReference>
<sequence>MIYVYPIIHSLDVDTLEYAERVAIHVSDSGTITQVEYLDAGSEVEVGREGEEVVYANDDEFLVPGLVDTHAHAPQFTNIGYGFNLELLDWLNEVTFPTEASYRDAAIAEADFKRVVDATLSVGTTTCSYYSSLHLDATKILARVCHSRGQRALVGKVNMDSNSPDYYRDASAEESLQQTIEYVEYVRNTLQSTLVHPVITPRFAICCSSELLHKLGQYIQQQDVHVQTHLSENKGEIDFTMSLYPDDASYTHIYANRGILTSKSILAHCCHLSKQEVELVRQFNSGISHCPTSNFNLRSGITDVNELLSNGLHKIGLGSDCSGGYEVGILQSLRTASTASKALSIMHSTPSYLSLDRLFYLATLGGARVLSLDNTIGNFRVGKQFDALVINPYTAANKTLFQSVKPVNAQREHKTHKLQRDFERWLFAGTSANIQKVFVDGKQVV</sequence>
<dbReference type="GO" id="GO:0008270">
    <property type="term" value="F:zinc ion binding"/>
    <property type="evidence" value="ECO:0007669"/>
    <property type="project" value="UniProtKB-UniRule"/>
</dbReference>
<dbReference type="FunFam" id="3.20.20.140:FF:000022">
    <property type="entry name" value="Guanine deaminase"/>
    <property type="match status" value="1"/>
</dbReference>
<dbReference type="InterPro" id="IPR032466">
    <property type="entry name" value="Metal_Hydrolase"/>
</dbReference>
<dbReference type="EC" id="3.5.4.3" evidence="8"/>
<dbReference type="Pfam" id="PF01979">
    <property type="entry name" value="Amidohydro_1"/>
    <property type="match status" value="1"/>
</dbReference>
<comment type="similarity">
    <text evidence="2 8">Belongs to the metallo-dependent hydrolases superfamily. ATZ/TRZ family.</text>
</comment>
<dbReference type="NCBIfam" id="TIGR02967">
    <property type="entry name" value="guan_deamin"/>
    <property type="match status" value="1"/>
</dbReference>
<name>A0A4T0FII7_9BASI</name>
<reference evidence="10 11" key="1">
    <citation type="submission" date="2019-03" db="EMBL/GenBank/DDBJ databases">
        <title>Sequencing 23 genomes of Wallemia ichthyophaga.</title>
        <authorList>
            <person name="Gostincar C."/>
        </authorList>
    </citation>
    <scope>NUCLEOTIDE SEQUENCE [LARGE SCALE GENOMIC DNA]</scope>
    <source>
        <strain evidence="10 11">EXF-5753</strain>
    </source>
</reference>
<evidence type="ECO:0000256" key="3">
    <source>
        <dbReference type="ARBA" id="ARBA00022723"/>
    </source>
</evidence>